<evidence type="ECO:0000256" key="3">
    <source>
        <dbReference type="PROSITE-ProRule" id="PRU00023"/>
    </source>
</evidence>
<dbReference type="Gene3D" id="1.25.40.20">
    <property type="entry name" value="Ankyrin repeat-containing domain"/>
    <property type="match status" value="1"/>
</dbReference>
<feature type="non-terminal residue" evidence="4">
    <location>
        <position position="426"/>
    </location>
</feature>
<feature type="non-terminal residue" evidence="4">
    <location>
        <position position="1"/>
    </location>
</feature>
<dbReference type="InterPro" id="IPR051637">
    <property type="entry name" value="Ank_repeat_dom-contain_49"/>
</dbReference>
<dbReference type="AlphaFoldDB" id="A0AAD8A8C5"/>
<dbReference type="PANTHER" id="PTHR24180:SF45">
    <property type="entry name" value="POLY [ADP-RIBOSE] POLYMERASE TANKYRASE"/>
    <property type="match status" value="1"/>
</dbReference>
<dbReference type="PROSITE" id="PS50088">
    <property type="entry name" value="ANK_REPEAT"/>
    <property type="match status" value="1"/>
</dbReference>
<evidence type="ECO:0000313" key="4">
    <source>
        <dbReference type="EMBL" id="KAJ9594334.1"/>
    </source>
</evidence>
<name>A0AAD8A8C5_DIPPU</name>
<dbReference type="PROSITE" id="PS50297">
    <property type="entry name" value="ANK_REP_REGION"/>
    <property type="match status" value="1"/>
</dbReference>
<dbReference type="PANTHER" id="PTHR24180">
    <property type="entry name" value="CYCLIN-DEPENDENT KINASE INHIBITOR 2C-RELATED"/>
    <property type="match status" value="1"/>
</dbReference>
<protein>
    <recommendedName>
        <fullName evidence="6">ANK_REP_REGION domain-containing protein</fullName>
    </recommendedName>
</protein>
<evidence type="ECO:0000256" key="2">
    <source>
        <dbReference type="ARBA" id="ARBA00023043"/>
    </source>
</evidence>
<evidence type="ECO:0000313" key="5">
    <source>
        <dbReference type="Proteomes" id="UP001233999"/>
    </source>
</evidence>
<keyword evidence="2 3" id="KW-0040">ANK repeat</keyword>
<sequence length="426" mass="47718">ERGLVWKFVGQPSDGAENVTNTVTKSGSARELRSMSDSIDKNSRPFRWLRVVLILMTCDMGISQFETQLTEERELRSTLDEKLSKLIEGLKSSGIANNLCGNVDMDFKKERALRLKCDENVKSAADLTSTRVYHTIKMPQHFRAVGRGLEACSSPTFRHRLPKLMTSAGANGSTGNLCQTVGLQFELHVDIALFDFIVIESSYFSRPRRLWSHPPRLPKHWQRAFGPSGCHIDTFRAVNPRLLSDVIFFDTFAIRNETRDPDRGKRECPSPQLVILKLFHTILCTKFSQPSQRFNKCVRCCLPWDEGRSTTPIHEASAAQQIVYNDLNSLSSRSDILDKTARYAASHLPRGAATPIDSLQLKPTAEDAKDKNGNTPLHLAAQYQGADVCKVLIEARGATVNAMDNIGNTPLYLAAWYQGADVSRYQ</sequence>
<proteinExistence type="predicted"/>
<feature type="repeat" description="ANK" evidence="3">
    <location>
        <begin position="372"/>
        <end position="405"/>
    </location>
</feature>
<evidence type="ECO:0000256" key="1">
    <source>
        <dbReference type="ARBA" id="ARBA00022737"/>
    </source>
</evidence>
<keyword evidence="5" id="KW-1185">Reference proteome</keyword>
<reference evidence="4" key="1">
    <citation type="journal article" date="2023" name="IScience">
        <title>Live-bearing cockroach genome reveals convergent evolutionary mechanisms linked to viviparity in insects and beyond.</title>
        <authorList>
            <person name="Fouks B."/>
            <person name="Harrison M.C."/>
            <person name="Mikhailova A.A."/>
            <person name="Marchal E."/>
            <person name="English S."/>
            <person name="Carruthers M."/>
            <person name="Jennings E.C."/>
            <person name="Chiamaka E.L."/>
            <person name="Frigard R.A."/>
            <person name="Pippel M."/>
            <person name="Attardo G.M."/>
            <person name="Benoit J.B."/>
            <person name="Bornberg-Bauer E."/>
            <person name="Tobe S.S."/>
        </authorList>
    </citation>
    <scope>NUCLEOTIDE SEQUENCE</scope>
    <source>
        <strain evidence="4">Stay&amp;Tobe</strain>
    </source>
</reference>
<organism evidence="4 5">
    <name type="scientific">Diploptera punctata</name>
    <name type="common">Pacific beetle cockroach</name>
    <dbReference type="NCBI Taxonomy" id="6984"/>
    <lineage>
        <taxon>Eukaryota</taxon>
        <taxon>Metazoa</taxon>
        <taxon>Ecdysozoa</taxon>
        <taxon>Arthropoda</taxon>
        <taxon>Hexapoda</taxon>
        <taxon>Insecta</taxon>
        <taxon>Pterygota</taxon>
        <taxon>Neoptera</taxon>
        <taxon>Polyneoptera</taxon>
        <taxon>Dictyoptera</taxon>
        <taxon>Blattodea</taxon>
        <taxon>Blaberoidea</taxon>
        <taxon>Blaberidae</taxon>
        <taxon>Diplopterinae</taxon>
        <taxon>Diploptera</taxon>
    </lineage>
</organism>
<comment type="caution">
    <text evidence="4">The sequence shown here is derived from an EMBL/GenBank/DDBJ whole genome shotgun (WGS) entry which is preliminary data.</text>
</comment>
<reference evidence="4" key="2">
    <citation type="submission" date="2023-05" db="EMBL/GenBank/DDBJ databases">
        <authorList>
            <person name="Fouks B."/>
        </authorList>
    </citation>
    <scope>NUCLEOTIDE SEQUENCE</scope>
    <source>
        <strain evidence="4">Stay&amp;Tobe</strain>
        <tissue evidence="4">Testes</tissue>
    </source>
</reference>
<dbReference type="EMBL" id="JASPKZ010003052">
    <property type="protein sequence ID" value="KAJ9594334.1"/>
    <property type="molecule type" value="Genomic_DNA"/>
</dbReference>
<dbReference type="SUPFAM" id="SSF48403">
    <property type="entry name" value="Ankyrin repeat"/>
    <property type="match status" value="1"/>
</dbReference>
<dbReference type="Proteomes" id="UP001233999">
    <property type="component" value="Unassembled WGS sequence"/>
</dbReference>
<evidence type="ECO:0008006" key="6">
    <source>
        <dbReference type="Google" id="ProtNLM"/>
    </source>
</evidence>
<dbReference type="InterPro" id="IPR002110">
    <property type="entry name" value="Ankyrin_rpt"/>
</dbReference>
<dbReference type="SMART" id="SM00248">
    <property type="entry name" value="ANK"/>
    <property type="match status" value="1"/>
</dbReference>
<accession>A0AAD8A8C5</accession>
<keyword evidence="1" id="KW-0677">Repeat</keyword>
<dbReference type="Pfam" id="PF12796">
    <property type="entry name" value="Ank_2"/>
    <property type="match status" value="1"/>
</dbReference>
<dbReference type="InterPro" id="IPR036770">
    <property type="entry name" value="Ankyrin_rpt-contain_sf"/>
</dbReference>
<gene>
    <name evidence="4" type="ORF">L9F63_014251</name>
</gene>